<proteinExistence type="predicted"/>
<accession>A0A9P1KEY9</accession>
<organism evidence="1 2">
    <name type="scientific">Limnospira indica PCC 8005</name>
    <dbReference type="NCBI Taxonomy" id="376219"/>
    <lineage>
        <taxon>Bacteria</taxon>
        <taxon>Bacillati</taxon>
        <taxon>Cyanobacteriota</taxon>
        <taxon>Cyanophyceae</taxon>
        <taxon>Oscillatoriophycideae</taxon>
        <taxon>Oscillatoriales</taxon>
        <taxon>Sirenicapillariaceae</taxon>
        <taxon>Limnospira</taxon>
    </lineage>
</organism>
<reference evidence="1 2" key="1">
    <citation type="submission" date="2014-02" db="EMBL/GenBank/DDBJ databases">
        <authorList>
            <person name="Genoscope - CEA"/>
        </authorList>
    </citation>
    <scope>NUCLEOTIDE SEQUENCE [LARGE SCALE GENOMIC DNA]</scope>
    <source>
        <strain evidence="1 2">PCC 8005</strain>
    </source>
</reference>
<keyword evidence="2" id="KW-1185">Reference proteome</keyword>
<evidence type="ECO:0000313" key="1">
    <source>
        <dbReference type="EMBL" id="CDM94686.1"/>
    </source>
</evidence>
<dbReference type="Proteomes" id="UP000032946">
    <property type="component" value="Chromosome"/>
</dbReference>
<dbReference type="EMBL" id="FO818640">
    <property type="protein sequence ID" value="CDM94686.1"/>
    <property type="molecule type" value="Genomic_DNA"/>
</dbReference>
<gene>
    <name evidence="1" type="ORF">ARTHRO_20220</name>
</gene>
<sequence>MVSGWFANCSDFDMERSQKSDIYVGTDSHSLSIGQVRRFVKEKWGDFGDLFGSPN</sequence>
<protein>
    <submittedName>
        <fullName evidence="1">Uncharacterized protein</fullName>
    </submittedName>
</protein>
<evidence type="ECO:0000313" key="2">
    <source>
        <dbReference type="Proteomes" id="UP000032946"/>
    </source>
</evidence>
<name>A0A9P1KEY9_9CYAN</name>
<dbReference type="AlphaFoldDB" id="A0A9P1KEY9"/>